<dbReference type="EMBL" id="JAGYPN010000004">
    <property type="protein sequence ID" value="MBS4224752.1"/>
    <property type="molecule type" value="Genomic_DNA"/>
</dbReference>
<dbReference type="Pfam" id="PF13439">
    <property type="entry name" value="Glyco_transf_4"/>
    <property type="match status" value="1"/>
</dbReference>
<reference evidence="3 4" key="1">
    <citation type="submission" date="2021-05" db="EMBL/GenBank/DDBJ databases">
        <title>Novel Bacillus species.</title>
        <authorList>
            <person name="Liu G."/>
        </authorList>
    </citation>
    <scope>NUCLEOTIDE SEQUENCE [LARGE SCALE GENOMIC DNA]</scope>
    <source>
        <strain evidence="3 4">FJAT-49682</strain>
    </source>
</reference>
<dbReference type="GO" id="GO:0016757">
    <property type="term" value="F:glycosyltransferase activity"/>
    <property type="evidence" value="ECO:0007669"/>
    <property type="project" value="InterPro"/>
</dbReference>
<dbReference type="Pfam" id="PF00534">
    <property type="entry name" value="Glycos_transf_1"/>
    <property type="match status" value="1"/>
</dbReference>
<dbReference type="InterPro" id="IPR028098">
    <property type="entry name" value="Glyco_trans_4-like_N"/>
</dbReference>
<evidence type="ECO:0000259" key="1">
    <source>
        <dbReference type="Pfam" id="PF00534"/>
    </source>
</evidence>
<keyword evidence="4" id="KW-1185">Reference proteome</keyword>
<comment type="caution">
    <text evidence="3">The sequence shown here is derived from an EMBL/GenBank/DDBJ whole genome shotgun (WGS) entry which is preliminary data.</text>
</comment>
<dbReference type="PANTHER" id="PTHR45947">
    <property type="entry name" value="SULFOQUINOVOSYL TRANSFERASE SQD2"/>
    <property type="match status" value="1"/>
</dbReference>
<sequence length="366" mass="42198">MSIGGVEKVIVNTLNGIDYSIFDVTLFIMYKTEGEISNIKKIPAMVNIQYLFNKPPKGAYQRILYYLFMFFPHTVINSFIVKESYDIIVTTKDVFSYPISVNKCKKVMWIHGGLEYLETENPSIFNKIKIWYKNRTYSKFNHILLLTNAAKKRFCNKYGTEDRCHVLYNPINNDEITKLSNEAVLDYEFKSDMVIICSCRLSIEKGVDRLLDACNKLFQEGYNFNLIILGDGPEKVNLMEKIQNNPLLNNKVAMLGFKENPYKYISKCNIYISPSITEGFSLSIAEAMILDLPIISTNCNGPKEILENGKYGLLVENTENGIYQGLKKIISNRDLIDYYRLKSGERKEFFSYEKNIRALEGILKEG</sequence>
<dbReference type="CDD" id="cd03811">
    <property type="entry name" value="GT4_GT28_WabH-like"/>
    <property type="match status" value="1"/>
</dbReference>
<feature type="domain" description="Glycosyltransferase subfamily 4-like N-terminal" evidence="2">
    <location>
        <begin position="3"/>
        <end position="174"/>
    </location>
</feature>
<dbReference type="Gene3D" id="3.40.50.2000">
    <property type="entry name" value="Glycogen Phosphorylase B"/>
    <property type="match status" value="2"/>
</dbReference>
<evidence type="ECO:0000313" key="3">
    <source>
        <dbReference type="EMBL" id="MBS4224752.1"/>
    </source>
</evidence>
<dbReference type="InterPro" id="IPR001296">
    <property type="entry name" value="Glyco_trans_1"/>
</dbReference>
<organism evidence="3 4">
    <name type="scientific">Lederbergia citrea</name>
    <dbReference type="NCBI Taxonomy" id="2833581"/>
    <lineage>
        <taxon>Bacteria</taxon>
        <taxon>Bacillati</taxon>
        <taxon>Bacillota</taxon>
        <taxon>Bacilli</taxon>
        <taxon>Bacillales</taxon>
        <taxon>Bacillaceae</taxon>
        <taxon>Lederbergia</taxon>
    </lineage>
</organism>
<dbReference type="SUPFAM" id="SSF53756">
    <property type="entry name" value="UDP-Glycosyltransferase/glycogen phosphorylase"/>
    <property type="match status" value="1"/>
</dbReference>
<feature type="domain" description="Glycosyl transferase family 1" evidence="1">
    <location>
        <begin position="190"/>
        <end position="335"/>
    </location>
</feature>
<gene>
    <name evidence="3" type="ORF">KHA91_18735</name>
</gene>
<dbReference type="AlphaFoldDB" id="A0A942URC5"/>
<dbReference type="Proteomes" id="UP000676456">
    <property type="component" value="Unassembled WGS sequence"/>
</dbReference>
<dbReference type="PANTHER" id="PTHR45947:SF3">
    <property type="entry name" value="SULFOQUINOVOSYL TRANSFERASE SQD2"/>
    <property type="match status" value="1"/>
</dbReference>
<evidence type="ECO:0000313" key="4">
    <source>
        <dbReference type="Proteomes" id="UP000676456"/>
    </source>
</evidence>
<evidence type="ECO:0000259" key="2">
    <source>
        <dbReference type="Pfam" id="PF13439"/>
    </source>
</evidence>
<proteinExistence type="predicted"/>
<accession>A0A942URC5</accession>
<protein>
    <submittedName>
        <fullName evidence="3">Glycosyltransferase</fullName>
    </submittedName>
</protein>
<name>A0A942URC5_9BACI</name>
<dbReference type="InterPro" id="IPR050194">
    <property type="entry name" value="Glycosyltransferase_grp1"/>
</dbReference>